<comment type="subcellular location">
    <subcellularLocation>
        <location evidence="6">Cytoplasm</location>
    </subcellularLocation>
</comment>
<dbReference type="CDD" id="cd02440">
    <property type="entry name" value="AdoMet_MTases"/>
    <property type="match status" value="1"/>
</dbReference>
<keyword evidence="4 6" id="KW-0949">S-adenosyl-L-methionine</keyword>
<evidence type="ECO:0000256" key="3">
    <source>
        <dbReference type="ARBA" id="ARBA00022679"/>
    </source>
</evidence>
<evidence type="ECO:0000256" key="4">
    <source>
        <dbReference type="ARBA" id="ARBA00022691"/>
    </source>
</evidence>
<dbReference type="Pfam" id="PF05175">
    <property type="entry name" value="MTS"/>
    <property type="match status" value="1"/>
</dbReference>
<evidence type="ECO:0000313" key="8">
    <source>
        <dbReference type="EMBL" id="WZN44682.1"/>
    </source>
</evidence>
<dbReference type="Proteomes" id="UP001449657">
    <property type="component" value="Chromosome"/>
</dbReference>
<dbReference type="RefSeq" id="WP_341839450.1">
    <property type="nucleotide sequence ID" value="NZ_CP149792.1"/>
</dbReference>
<protein>
    <recommendedName>
        <fullName evidence="6">tRNA1(Val) (adenine(37)-N6)-methyltransferase</fullName>
        <ecNumber evidence="6">2.1.1.223</ecNumber>
    </recommendedName>
    <alternativeName>
        <fullName evidence="6">tRNA m6A37 methyltransferase</fullName>
    </alternativeName>
</protein>
<reference evidence="8 9" key="1">
    <citation type="submission" date="2024-03" db="EMBL/GenBank/DDBJ databases">
        <title>Chitinophaga caseinilytica sp. nov., a casein hydrolysing bacterium isolated from forest soil.</title>
        <authorList>
            <person name="Lee D.S."/>
            <person name="Han D.M."/>
            <person name="Baek J.H."/>
            <person name="Choi D.G."/>
            <person name="Jeon J.H."/>
            <person name="Jeon C.O."/>
        </authorList>
    </citation>
    <scope>NUCLEOTIDE SEQUENCE [LARGE SCALE GENOMIC DNA]</scope>
    <source>
        <strain evidence="8 9">KACC 19118</strain>
    </source>
</reference>
<keyword evidence="1 6" id="KW-0963">Cytoplasm</keyword>
<sequence length="237" mass="25813">MGNSWFQFKQFRVEQAGSAMKVCTDACIQGAWTAASLQSRPPSRVLDIGTGTGLLSLMLAQVTPAIIDAVELDTAAAAQAIANFAGSPWNTRLHGLQSDIRTFSSPETYDFIITNPPFFQNDLRGPDARRTAAMHTATLGYADLLDAIARLLSPGGSFSILLPYAEFRIFQELAKAQGHSLRALLDIQQSPAHAPFRSVGIFGKGDAQPAETLVIHDEHRQYTPAFSALLQPFYLYL</sequence>
<dbReference type="InterPro" id="IPR002052">
    <property type="entry name" value="DNA_methylase_N6_adenine_CS"/>
</dbReference>
<dbReference type="PROSITE" id="PS00092">
    <property type="entry name" value="N6_MTASE"/>
    <property type="match status" value="1"/>
</dbReference>
<dbReference type="HAMAP" id="MF_01872">
    <property type="entry name" value="tRNA_methyltr_YfiC"/>
    <property type="match status" value="1"/>
</dbReference>
<comment type="function">
    <text evidence="6">Specifically methylates the adenine in position 37 of tRNA(1)(Val) (anticodon cmo5UAC).</text>
</comment>
<dbReference type="GO" id="GO:0008168">
    <property type="term" value="F:methyltransferase activity"/>
    <property type="evidence" value="ECO:0007669"/>
    <property type="project" value="UniProtKB-KW"/>
</dbReference>
<evidence type="ECO:0000259" key="7">
    <source>
        <dbReference type="Pfam" id="PF05175"/>
    </source>
</evidence>
<dbReference type="SUPFAM" id="SSF53335">
    <property type="entry name" value="S-adenosyl-L-methionine-dependent methyltransferases"/>
    <property type="match status" value="1"/>
</dbReference>
<dbReference type="GO" id="GO:0032259">
    <property type="term" value="P:methylation"/>
    <property type="evidence" value="ECO:0007669"/>
    <property type="project" value="UniProtKB-KW"/>
</dbReference>
<dbReference type="InterPro" id="IPR029063">
    <property type="entry name" value="SAM-dependent_MTases_sf"/>
</dbReference>
<dbReference type="InterPro" id="IPR020596">
    <property type="entry name" value="rRNA_Ade_Mease_Trfase_CS"/>
</dbReference>
<gene>
    <name evidence="8" type="ORF">WJU22_17440</name>
</gene>
<keyword evidence="2 6" id="KW-0489">Methyltransferase</keyword>
<dbReference type="InterPro" id="IPR022882">
    <property type="entry name" value="tRNA_adenine-N6_MeTrfase"/>
</dbReference>
<keyword evidence="9" id="KW-1185">Reference proteome</keyword>
<evidence type="ECO:0000256" key="1">
    <source>
        <dbReference type="ARBA" id="ARBA00022490"/>
    </source>
</evidence>
<evidence type="ECO:0000256" key="2">
    <source>
        <dbReference type="ARBA" id="ARBA00022603"/>
    </source>
</evidence>
<dbReference type="InterPro" id="IPR007848">
    <property type="entry name" value="Small_mtfrase_dom"/>
</dbReference>
<organism evidence="8 9">
    <name type="scientific">Chitinophaga caseinilytica</name>
    <dbReference type="NCBI Taxonomy" id="2267521"/>
    <lineage>
        <taxon>Bacteria</taxon>
        <taxon>Pseudomonadati</taxon>
        <taxon>Bacteroidota</taxon>
        <taxon>Chitinophagia</taxon>
        <taxon>Chitinophagales</taxon>
        <taxon>Chitinophagaceae</taxon>
        <taxon>Chitinophaga</taxon>
    </lineage>
</organism>
<comment type="similarity">
    <text evidence="6">Belongs to the methyltransferase superfamily. tRNA (adenine-N(6)-)-methyltransferase family.</text>
</comment>
<comment type="catalytic activity">
    <reaction evidence="6">
        <text>adenosine(37) in tRNA1(Val) + S-adenosyl-L-methionine = N(6)-methyladenosine(37) in tRNA1(Val) + S-adenosyl-L-homocysteine + H(+)</text>
        <dbReference type="Rhea" id="RHEA:43160"/>
        <dbReference type="Rhea" id="RHEA-COMP:10369"/>
        <dbReference type="Rhea" id="RHEA-COMP:10370"/>
        <dbReference type="ChEBI" id="CHEBI:15378"/>
        <dbReference type="ChEBI" id="CHEBI:57856"/>
        <dbReference type="ChEBI" id="CHEBI:59789"/>
        <dbReference type="ChEBI" id="CHEBI:74411"/>
        <dbReference type="ChEBI" id="CHEBI:74449"/>
        <dbReference type="EC" id="2.1.1.223"/>
    </reaction>
</comment>
<accession>A0ABZ2YZF0</accession>
<proteinExistence type="inferred from homology"/>
<dbReference type="PANTHER" id="PTHR47739">
    <property type="entry name" value="TRNA1(VAL) (ADENINE(37)-N6)-METHYLTRANSFERASE"/>
    <property type="match status" value="1"/>
</dbReference>
<evidence type="ECO:0000313" key="9">
    <source>
        <dbReference type="Proteomes" id="UP001449657"/>
    </source>
</evidence>
<dbReference type="EC" id="2.1.1.223" evidence="6"/>
<dbReference type="InterPro" id="IPR050210">
    <property type="entry name" value="tRNA_Adenine-N(6)_MTase"/>
</dbReference>
<dbReference type="PANTHER" id="PTHR47739:SF1">
    <property type="entry name" value="TRNA1(VAL) (ADENINE(37)-N6)-METHYLTRANSFERASE"/>
    <property type="match status" value="1"/>
</dbReference>
<name>A0ABZ2YZF0_9BACT</name>
<evidence type="ECO:0000256" key="6">
    <source>
        <dbReference type="HAMAP-Rule" id="MF_01872"/>
    </source>
</evidence>
<feature type="domain" description="Methyltransferase small" evidence="7">
    <location>
        <begin position="37"/>
        <end position="121"/>
    </location>
</feature>
<evidence type="ECO:0000256" key="5">
    <source>
        <dbReference type="ARBA" id="ARBA00022694"/>
    </source>
</evidence>
<keyword evidence="3 6" id="KW-0808">Transferase</keyword>
<dbReference type="Gene3D" id="3.40.50.150">
    <property type="entry name" value="Vaccinia Virus protein VP39"/>
    <property type="match status" value="1"/>
</dbReference>
<dbReference type="EMBL" id="CP150096">
    <property type="protein sequence ID" value="WZN44682.1"/>
    <property type="molecule type" value="Genomic_DNA"/>
</dbReference>
<dbReference type="PROSITE" id="PS01131">
    <property type="entry name" value="RRNA_A_DIMETH"/>
    <property type="match status" value="1"/>
</dbReference>
<keyword evidence="5 6" id="KW-0819">tRNA processing</keyword>